<keyword evidence="3" id="KW-1185">Reference proteome</keyword>
<dbReference type="PANTHER" id="PTHR47129:SF1">
    <property type="entry name" value="NMRA-LIKE DOMAIN-CONTAINING PROTEIN"/>
    <property type="match status" value="1"/>
</dbReference>
<dbReference type="InterPro" id="IPR052718">
    <property type="entry name" value="NmrA-type_oxidoreductase"/>
</dbReference>
<evidence type="ECO:0000313" key="3">
    <source>
        <dbReference type="Proteomes" id="UP001055868"/>
    </source>
</evidence>
<name>A0ABY4N3G4_9MICO</name>
<protein>
    <submittedName>
        <fullName evidence="2">SDR family oxidoreductase</fullName>
    </submittedName>
</protein>
<gene>
    <name evidence="2" type="ORF">M4486_12140</name>
</gene>
<dbReference type="Pfam" id="PF13460">
    <property type="entry name" value="NAD_binding_10"/>
    <property type="match status" value="1"/>
</dbReference>
<reference evidence="2" key="1">
    <citation type="submission" date="2022-05" db="EMBL/GenBank/DDBJ databases">
        <title>Genomic analysis of Brachybacterium sp. CBA3104.</title>
        <authorList>
            <person name="Roh S.W."/>
            <person name="Kim Y.B."/>
            <person name="Kim Y."/>
        </authorList>
    </citation>
    <scope>NUCLEOTIDE SEQUENCE</scope>
    <source>
        <strain evidence="2">CBA3104</strain>
    </source>
</reference>
<dbReference type="CDD" id="cd05269">
    <property type="entry name" value="TMR_SDR_a"/>
    <property type="match status" value="1"/>
</dbReference>
<dbReference type="PANTHER" id="PTHR47129">
    <property type="entry name" value="QUINONE OXIDOREDUCTASE 2"/>
    <property type="match status" value="1"/>
</dbReference>
<dbReference type="RefSeq" id="WP_249477451.1">
    <property type="nucleotide sequence ID" value="NZ_CP097218.1"/>
</dbReference>
<evidence type="ECO:0000313" key="2">
    <source>
        <dbReference type="EMBL" id="UQN28391.1"/>
    </source>
</evidence>
<evidence type="ECO:0000259" key="1">
    <source>
        <dbReference type="Pfam" id="PF13460"/>
    </source>
</evidence>
<dbReference type="InterPro" id="IPR016040">
    <property type="entry name" value="NAD(P)-bd_dom"/>
</dbReference>
<dbReference type="EMBL" id="CP097218">
    <property type="protein sequence ID" value="UQN28391.1"/>
    <property type="molecule type" value="Genomic_DNA"/>
</dbReference>
<dbReference type="Gene3D" id="3.40.50.720">
    <property type="entry name" value="NAD(P)-binding Rossmann-like Domain"/>
    <property type="match status" value="1"/>
</dbReference>
<feature type="domain" description="NAD(P)-binding" evidence="1">
    <location>
        <begin position="20"/>
        <end position="202"/>
    </location>
</feature>
<proteinExistence type="predicted"/>
<dbReference type="Proteomes" id="UP001055868">
    <property type="component" value="Chromosome"/>
</dbReference>
<accession>A0ABY4N3G4</accession>
<dbReference type="SUPFAM" id="SSF51735">
    <property type="entry name" value="NAD(P)-binding Rossmann-fold domains"/>
    <property type="match status" value="1"/>
</dbReference>
<sequence>MNAPESGVDAGSTRRIGITGASGHIGRRVAQILAEQGRAGDLRLIVRDPARAPRFADGESAEVAVASFDDAAACREAFAGLDTLLLVSAGESDDRVAQHRTAIAAAAEAGVRHLVYTSFTGASADAEFTLARDHGATEDAIREAAGRSGLTWTFLRDDFYLDVLQPWAGEDRTLRGPAGDGRCAFVAREDVAQVAARVLADPAAWADTVLETTGGEALTLGEAAERLTAATGETYRFVDETMAEARASRAPYGAPDWQVDAWISTYTAIASGVLAPVSGDVQQVLGRPPLRLEDVFGKA</sequence>
<dbReference type="InterPro" id="IPR036291">
    <property type="entry name" value="NAD(P)-bd_dom_sf"/>
</dbReference>
<organism evidence="2 3">
    <name type="scientific">Brachybacterium kimchii</name>
    <dbReference type="NCBI Taxonomy" id="2942909"/>
    <lineage>
        <taxon>Bacteria</taxon>
        <taxon>Bacillati</taxon>
        <taxon>Actinomycetota</taxon>
        <taxon>Actinomycetes</taxon>
        <taxon>Micrococcales</taxon>
        <taxon>Dermabacteraceae</taxon>
        <taxon>Brachybacterium</taxon>
    </lineage>
</organism>
<dbReference type="Gene3D" id="3.90.25.10">
    <property type="entry name" value="UDP-galactose 4-epimerase, domain 1"/>
    <property type="match status" value="1"/>
</dbReference>